<comment type="caution">
    <text evidence="9">The sequence shown here is derived from an EMBL/GenBank/DDBJ whole genome shotgun (WGS) entry which is preliminary data.</text>
</comment>
<comment type="similarity">
    <text evidence="2">Belongs to the UPF0718 family.</text>
</comment>
<feature type="transmembrane region" description="Helical" evidence="8">
    <location>
        <begin position="183"/>
        <end position="201"/>
    </location>
</feature>
<evidence type="ECO:0000256" key="5">
    <source>
        <dbReference type="ARBA" id="ARBA00022989"/>
    </source>
</evidence>
<evidence type="ECO:0000256" key="1">
    <source>
        <dbReference type="ARBA" id="ARBA00004651"/>
    </source>
</evidence>
<evidence type="ECO:0000313" key="10">
    <source>
        <dbReference type="Proteomes" id="UP000292935"/>
    </source>
</evidence>
<organism evidence="9 10">
    <name type="scientific">Agromyces fucosus</name>
    <dbReference type="NCBI Taxonomy" id="41985"/>
    <lineage>
        <taxon>Bacteria</taxon>
        <taxon>Bacillati</taxon>
        <taxon>Actinomycetota</taxon>
        <taxon>Actinomycetes</taxon>
        <taxon>Micrococcales</taxon>
        <taxon>Microbacteriaceae</taxon>
        <taxon>Agromyces</taxon>
    </lineage>
</organism>
<feature type="compositionally biased region" description="Basic and acidic residues" evidence="7">
    <location>
        <begin position="1"/>
        <end position="15"/>
    </location>
</feature>
<evidence type="ECO:0000256" key="4">
    <source>
        <dbReference type="ARBA" id="ARBA00022692"/>
    </source>
</evidence>
<dbReference type="RefSeq" id="WP_129232014.1">
    <property type="nucleotide sequence ID" value="NZ_SDPO01000003.1"/>
</dbReference>
<keyword evidence="6 8" id="KW-0472">Membrane</keyword>
<dbReference type="Proteomes" id="UP000292935">
    <property type="component" value="Unassembled WGS sequence"/>
</dbReference>
<feature type="transmembrane region" description="Helical" evidence="8">
    <location>
        <begin position="297"/>
        <end position="318"/>
    </location>
</feature>
<comment type="subcellular location">
    <subcellularLocation>
        <location evidence="1">Cell membrane</location>
        <topology evidence="1">Multi-pass membrane protein</topology>
    </subcellularLocation>
</comment>
<dbReference type="PANTHER" id="PTHR34184:SF4">
    <property type="entry name" value="UPF0718 PROTEIN YCGR"/>
    <property type="match status" value="1"/>
</dbReference>
<feature type="transmembrane region" description="Helical" evidence="8">
    <location>
        <begin position="243"/>
        <end position="263"/>
    </location>
</feature>
<feature type="transmembrane region" description="Helical" evidence="8">
    <location>
        <begin position="339"/>
        <end position="357"/>
    </location>
</feature>
<dbReference type="OrthoDB" id="9810876at2"/>
<protein>
    <submittedName>
        <fullName evidence="9">Permease</fullName>
    </submittedName>
</protein>
<dbReference type="EMBL" id="SDPO01000003">
    <property type="protein sequence ID" value="RXZ47630.1"/>
    <property type="molecule type" value="Genomic_DNA"/>
</dbReference>
<feature type="transmembrane region" description="Helical" evidence="8">
    <location>
        <begin position="275"/>
        <end position="291"/>
    </location>
</feature>
<sequence length="361" mass="38690">MSRPQLRDARRDQRSPARPHTSGRQHHHGAIERPRGRAGLGLALGLGLVLFFVGIRVFAPEALGDLLSNTVQDFFTLSISVIIESLPFVFLGILLSIGVQVWLPDGFLLRHLPKNAVVRRVTLSLLGVLLPVCECGNVPLTRGLILRGLTVGESMTFLLAAPILNPVTIITTYQAFGWSDGILVSRILGGFVIANLIGWIYSRHPSPMSLLTPKFQASCAHAHDEVPASRSRRSVDMFAKETAAMMPALFVGSAIAGLIQVTVSRDVLLTLGQNPILSVFALMALAFVVAICSNVDAFFILAFGSTFMPGAIVAFLVFGPMIDVKMLALMRTTFTAKTLVQVTVVVGLASAALGLAVNTLA</sequence>
<evidence type="ECO:0000256" key="6">
    <source>
        <dbReference type="ARBA" id="ARBA00023136"/>
    </source>
</evidence>
<dbReference type="GO" id="GO:0005886">
    <property type="term" value="C:plasma membrane"/>
    <property type="evidence" value="ECO:0007669"/>
    <property type="project" value="UniProtKB-SubCell"/>
</dbReference>
<keyword evidence="3" id="KW-1003">Cell membrane</keyword>
<feature type="transmembrane region" description="Helical" evidence="8">
    <location>
        <begin position="38"/>
        <end position="59"/>
    </location>
</feature>
<evidence type="ECO:0000256" key="7">
    <source>
        <dbReference type="SAM" id="MobiDB-lite"/>
    </source>
</evidence>
<dbReference type="InterPro" id="IPR005524">
    <property type="entry name" value="DUF318"/>
</dbReference>
<feature type="transmembrane region" description="Helical" evidence="8">
    <location>
        <begin position="123"/>
        <end position="145"/>
    </location>
</feature>
<feature type="transmembrane region" description="Helical" evidence="8">
    <location>
        <begin position="157"/>
        <end position="176"/>
    </location>
</feature>
<feature type="region of interest" description="Disordered" evidence="7">
    <location>
        <begin position="1"/>
        <end position="32"/>
    </location>
</feature>
<dbReference type="InterPro" id="IPR052923">
    <property type="entry name" value="UPF0718"/>
</dbReference>
<keyword evidence="4 8" id="KW-0812">Transmembrane</keyword>
<proteinExistence type="inferred from homology"/>
<accession>A0A4Q2JNA9</accession>
<keyword evidence="10" id="KW-1185">Reference proteome</keyword>
<name>A0A4Q2JNA9_9MICO</name>
<evidence type="ECO:0000256" key="2">
    <source>
        <dbReference type="ARBA" id="ARBA00006386"/>
    </source>
</evidence>
<dbReference type="PANTHER" id="PTHR34184">
    <property type="entry name" value="UPF0718 PROTEIN YCGR"/>
    <property type="match status" value="1"/>
</dbReference>
<evidence type="ECO:0000256" key="8">
    <source>
        <dbReference type="SAM" id="Phobius"/>
    </source>
</evidence>
<keyword evidence="5 8" id="KW-1133">Transmembrane helix</keyword>
<reference evidence="9 10" key="1">
    <citation type="submission" date="2019-01" db="EMBL/GenBank/DDBJ databases">
        <authorList>
            <person name="Li J."/>
        </authorList>
    </citation>
    <scope>NUCLEOTIDE SEQUENCE [LARGE SCALE GENOMIC DNA]</scope>
    <source>
        <strain evidence="9 10">CCUG 35506</strain>
    </source>
</reference>
<feature type="transmembrane region" description="Helical" evidence="8">
    <location>
        <begin position="79"/>
        <end position="103"/>
    </location>
</feature>
<evidence type="ECO:0000313" key="9">
    <source>
        <dbReference type="EMBL" id="RXZ47630.1"/>
    </source>
</evidence>
<gene>
    <name evidence="9" type="ORF">ESP57_13890</name>
</gene>
<evidence type="ECO:0000256" key="3">
    <source>
        <dbReference type="ARBA" id="ARBA00022475"/>
    </source>
</evidence>
<dbReference type="Pfam" id="PF03773">
    <property type="entry name" value="ArsP_1"/>
    <property type="match status" value="1"/>
</dbReference>
<dbReference type="AlphaFoldDB" id="A0A4Q2JNA9"/>